<gene>
    <name evidence="2" type="ORF">V8247_00170</name>
</gene>
<name>A0ABZ2J3E5_9CHLR</name>
<evidence type="ECO:0000313" key="2">
    <source>
        <dbReference type="EMBL" id="WWX25418.1"/>
    </source>
</evidence>
<dbReference type="PANTHER" id="PTHR30548:SF3">
    <property type="entry name" value="2-HYDROXYACYL-COA DEHYDRATASE"/>
    <property type="match status" value="1"/>
</dbReference>
<accession>A0ABZ2J3E5</accession>
<sequence length="331" mass="36833">MRLIGITTTVPVEVILAAGAVPVDLNNLFISAAEPQKLIALAENDGFPLNTCAWIKGIYGAVLEKGIREVICVTGGDCSNTVMLMEVLRQRGIKGIPFNYPSEPDPAAMAAAIQKLAADLGTTMTGAEEQRRRLLPLRSLSAKADRLTWQDNVLSGQENHVWLVSTSDFNGDPDRFTRDLQSLVDEAGTRPPYPDDELRLGIIGVPPVFAAGLYDFLERQGGRAVFNEVQRQFSMPYPAADLAEQYTLYTYPYATEMRLTDIKKAITERRLDGIIHYVQSFCHRAIGDILMRHEIDLPILTIEGNTDLGISQHLKTRLEAFLDMLRFKKQI</sequence>
<dbReference type="InterPro" id="IPR010327">
    <property type="entry name" value="FldB/FldC_alpha/beta"/>
</dbReference>
<dbReference type="Gene3D" id="3.40.50.11890">
    <property type="match status" value="1"/>
</dbReference>
<reference evidence="2 3" key="1">
    <citation type="submission" date="2024-03" db="EMBL/GenBank/DDBJ databases">
        <title>A Dehalogenimonas Isolated from Estuarine Sediments Dihaloeliminates Chlorinated Alkanes.</title>
        <authorList>
            <person name="Yang Y."/>
            <person name="Wang H."/>
        </authorList>
    </citation>
    <scope>NUCLEOTIDE SEQUENCE [LARGE SCALE GENOMIC DNA]</scope>
    <source>
        <strain evidence="2 3">W</strain>
    </source>
</reference>
<organism evidence="2 3">
    <name type="scientific">Candidatus Dehalogenimonas loeffleri</name>
    <dbReference type="NCBI Taxonomy" id="3127115"/>
    <lineage>
        <taxon>Bacteria</taxon>
        <taxon>Bacillati</taxon>
        <taxon>Chloroflexota</taxon>
        <taxon>Dehalococcoidia</taxon>
        <taxon>Dehalococcoidales</taxon>
        <taxon>Dehalococcoidaceae</taxon>
        <taxon>Dehalogenimonas</taxon>
    </lineage>
</organism>
<evidence type="ECO:0000313" key="3">
    <source>
        <dbReference type="Proteomes" id="UP001375370"/>
    </source>
</evidence>
<dbReference type="PANTHER" id="PTHR30548">
    <property type="entry name" value="2-HYDROXYGLUTARYL-COA DEHYDRATASE, D-COMPONENT-RELATED"/>
    <property type="match status" value="1"/>
</dbReference>
<dbReference type="Pfam" id="PF06050">
    <property type="entry name" value="HGD-D"/>
    <property type="match status" value="1"/>
</dbReference>
<keyword evidence="3" id="KW-1185">Reference proteome</keyword>
<dbReference type="Gene3D" id="3.40.50.11900">
    <property type="match status" value="1"/>
</dbReference>
<dbReference type="RefSeq" id="WP_338737561.1">
    <property type="nucleotide sequence ID" value="NZ_CP146612.1"/>
</dbReference>
<dbReference type="Proteomes" id="UP001375370">
    <property type="component" value="Chromosome"/>
</dbReference>
<evidence type="ECO:0000256" key="1">
    <source>
        <dbReference type="ARBA" id="ARBA00005806"/>
    </source>
</evidence>
<comment type="similarity">
    <text evidence="1">Belongs to the FldB/FldC dehydratase alpha/beta subunit family.</text>
</comment>
<protein>
    <submittedName>
        <fullName evidence="2">2-hydroxyacyl-CoA dehydratase</fullName>
    </submittedName>
</protein>
<dbReference type="EMBL" id="CP146612">
    <property type="protein sequence ID" value="WWX25418.1"/>
    <property type="molecule type" value="Genomic_DNA"/>
</dbReference>
<proteinExistence type="inferred from homology"/>